<dbReference type="Pfam" id="PF01679">
    <property type="entry name" value="Pmp3"/>
    <property type="match status" value="1"/>
</dbReference>
<dbReference type="InterPro" id="IPR000612">
    <property type="entry name" value="PMP3"/>
</dbReference>
<feature type="transmembrane region" description="Helical" evidence="6">
    <location>
        <begin position="26"/>
        <end position="49"/>
    </location>
</feature>
<sequence length="58" mass="6391">MKILQILTAILLPPLGVYLTIGISPALIINILLTVLGWIPGIIHALWIISKQSEQYNV</sequence>
<evidence type="ECO:0000256" key="2">
    <source>
        <dbReference type="ARBA" id="ARBA00009530"/>
    </source>
</evidence>
<dbReference type="AlphaFoldDB" id="K9XYK3"/>
<comment type="subcellular location">
    <subcellularLocation>
        <location evidence="1">Membrane</location>
    </subcellularLocation>
</comment>
<keyword evidence="3 6" id="KW-0812">Transmembrane</keyword>
<evidence type="ECO:0000256" key="3">
    <source>
        <dbReference type="ARBA" id="ARBA00022692"/>
    </source>
</evidence>
<comment type="similarity">
    <text evidence="2">Belongs to the UPF0057 (PMP3) family.</text>
</comment>
<dbReference type="Proteomes" id="UP000010473">
    <property type="component" value="Chromosome"/>
</dbReference>
<dbReference type="GO" id="GO:0016020">
    <property type="term" value="C:membrane"/>
    <property type="evidence" value="ECO:0007669"/>
    <property type="project" value="UniProtKB-SubCell"/>
</dbReference>
<dbReference type="STRING" id="111780.Sta7437_3255"/>
<evidence type="ECO:0008006" key="9">
    <source>
        <dbReference type="Google" id="ProtNLM"/>
    </source>
</evidence>
<evidence type="ECO:0000313" key="8">
    <source>
        <dbReference type="Proteomes" id="UP000010473"/>
    </source>
</evidence>
<name>K9XYK3_STAC7</name>
<dbReference type="PROSITE" id="PS01309">
    <property type="entry name" value="UPF0057"/>
    <property type="match status" value="1"/>
</dbReference>
<protein>
    <recommendedName>
        <fullName evidence="9">YqaE/Pmp3 family membrane protein</fullName>
    </recommendedName>
</protein>
<evidence type="ECO:0000313" key="7">
    <source>
        <dbReference type="EMBL" id="AFZ36762.1"/>
    </source>
</evidence>
<accession>K9XYK3</accession>
<evidence type="ECO:0000256" key="6">
    <source>
        <dbReference type="SAM" id="Phobius"/>
    </source>
</evidence>
<dbReference type="PANTHER" id="PTHR21659">
    <property type="entry name" value="HYDROPHOBIC PROTEIN RCI2 LOW TEMPERATURE AND SALT RESPONSIVE PROTEIN LTI6 -RELATED"/>
    <property type="match status" value="1"/>
</dbReference>
<dbReference type="eggNOG" id="COG0401">
    <property type="taxonomic scope" value="Bacteria"/>
</dbReference>
<dbReference type="PANTHER" id="PTHR21659:SF42">
    <property type="entry name" value="UPF0057 MEMBRANE PROTEIN ZK632.10-RELATED"/>
    <property type="match status" value="1"/>
</dbReference>
<keyword evidence="4 6" id="KW-1133">Transmembrane helix</keyword>
<dbReference type="OrthoDB" id="9810121at2"/>
<dbReference type="EMBL" id="CP003653">
    <property type="protein sequence ID" value="AFZ36762.1"/>
    <property type="molecule type" value="Genomic_DNA"/>
</dbReference>
<keyword evidence="5 6" id="KW-0472">Membrane</keyword>
<organism evidence="7 8">
    <name type="scientific">Stanieria cyanosphaera (strain ATCC 29371 / PCC 7437)</name>
    <dbReference type="NCBI Taxonomy" id="111780"/>
    <lineage>
        <taxon>Bacteria</taxon>
        <taxon>Bacillati</taxon>
        <taxon>Cyanobacteriota</taxon>
        <taxon>Cyanophyceae</taxon>
        <taxon>Pleurocapsales</taxon>
        <taxon>Dermocarpellaceae</taxon>
        <taxon>Stanieria</taxon>
    </lineage>
</organism>
<dbReference type="RefSeq" id="WP_015194424.1">
    <property type="nucleotide sequence ID" value="NC_019748.1"/>
</dbReference>
<gene>
    <name evidence="7" type="ordered locus">Sta7437_3255</name>
</gene>
<dbReference type="HOGENOM" id="CLU_107649_7_1_3"/>
<reference evidence="8" key="1">
    <citation type="journal article" date="2013" name="Proc. Natl. Acad. Sci. U.S.A.">
        <title>Improving the coverage of the cyanobacterial phylum using diversity-driven genome sequencing.</title>
        <authorList>
            <person name="Shih P.M."/>
            <person name="Wu D."/>
            <person name="Latifi A."/>
            <person name="Axen S.D."/>
            <person name="Fewer D.P."/>
            <person name="Talla E."/>
            <person name="Calteau A."/>
            <person name="Cai F."/>
            <person name="Tandeau de Marsac N."/>
            <person name="Rippka R."/>
            <person name="Herdman M."/>
            <person name="Sivonen K."/>
            <person name="Coursin T."/>
            <person name="Laurent T."/>
            <person name="Goodwin L."/>
            <person name="Nolan M."/>
            <person name="Davenport K.W."/>
            <person name="Han C.S."/>
            <person name="Rubin E.M."/>
            <person name="Eisen J.A."/>
            <person name="Woyke T."/>
            <person name="Gugger M."/>
            <person name="Kerfeld C.A."/>
        </authorList>
    </citation>
    <scope>NUCLEOTIDE SEQUENCE [LARGE SCALE GENOMIC DNA]</scope>
    <source>
        <strain evidence="8">ATCC 29371 / PCC 7437</strain>
    </source>
</reference>
<evidence type="ECO:0000256" key="4">
    <source>
        <dbReference type="ARBA" id="ARBA00022989"/>
    </source>
</evidence>
<keyword evidence="8" id="KW-1185">Reference proteome</keyword>
<dbReference type="KEGG" id="scs:Sta7437_3255"/>
<proteinExistence type="inferred from homology"/>
<evidence type="ECO:0000256" key="1">
    <source>
        <dbReference type="ARBA" id="ARBA00004370"/>
    </source>
</evidence>
<evidence type="ECO:0000256" key="5">
    <source>
        <dbReference type="ARBA" id="ARBA00023136"/>
    </source>
</evidence>